<protein>
    <recommendedName>
        <fullName evidence="5">Thrombospondin-like N-terminal domain-containing protein</fullName>
    </recommendedName>
</protein>
<dbReference type="PROSITE" id="PS50912">
    <property type="entry name" value="EAR"/>
    <property type="match status" value="6"/>
</dbReference>
<dbReference type="InterPro" id="IPR005492">
    <property type="entry name" value="EPTP"/>
</dbReference>
<dbReference type="InterPro" id="IPR048287">
    <property type="entry name" value="TSPN-like_N"/>
</dbReference>
<dbReference type="InterPro" id="IPR011043">
    <property type="entry name" value="Gal_Oxase/kelch_b-propeller"/>
</dbReference>
<sequence>MLACRPLLVIWALLTSSVRSQSWRPCTDLRPVDLLSRALPRPGQATPTQVQMVQSRGSRGIRLTGTVPTALSFTASQIFTNCDYFPSEFSLVATMKIQRLRKKTNQYIFSVMKEGSESLVLGLRVSEDRLHLLTAPPGGGGWRRIGFKNVRLDDNRWHTVVLAVTGPYATLTIDCGPPVEIKQVQTFPSTLSTRESRFIIGSRGHWRGRFSGLLRQLVLLPGSDASPRLCPNSEPSLAELSVPQVLKTSPLQPDQQGSVYPYEAEARVTAGDRPPCSGPEKGQLWFNFRKKGLFICDGMTWRTLMQDKERLDYVEDYQDLYTRSETLGVELFSIRSEGLFMAAANRYQNQNQNQNPSTSGLKKLKVFNLHGNSFVCSYRDSRPGSAIYKWINGSFQLFQNISTQEAQAWKYFTIDNKVFLVVADMQKAEPELSTIYRWNRRQKRFLRYQTLETHSARDWEAFQIHNNSFLVVANHMRAKDSNHNIHSVIYRWNPDTKLFEVNQTLSTSGAYDWEFFTIGPYHFLVVANTFNGQNTTISSTIYVWLDGCFRSFQNITTVGATDWETFQIDGRFFLAVANSQQFSRKSQSLYNINSTVYELNMFTQTFLRFQDIPTHSALDWEFFTIGDEKFLVVANSYDGSSYSVNSFVYRWQGYEGFVPVHSLPTFGCRDWEHFTTEQGSFLIYSSATSRLSKVFRLR</sequence>
<accession>A0A315VRZ3</accession>
<feature type="non-terminal residue" evidence="6">
    <location>
        <position position="698"/>
    </location>
</feature>
<dbReference type="InterPro" id="IPR013320">
    <property type="entry name" value="ConA-like_dom_sf"/>
</dbReference>
<evidence type="ECO:0000256" key="3">
    <source>
        <dbReference type="ARBA" id="ARBA00022737"/>
    </source>
</evidence>
<reference evidence="6 7" key="1">
    <citation type="journal article" date="2018" name="G3 (Bethesda)">
        <title>A High-Quality Reference Genome for the Invasive Mosquitofish Gambusia affinis Using a Chicago Library.</title>
        <authorList>
            <person name="Hoffberg S.L."/>
            <person name="Troendle N.J."/>
            <person name="Glenn T.C."/>
            <person name="Mahmud O."/>
            <person name="Louha S."/>
            <person name="Chalopin D."/>
            <person name="Bennetzen J.L."/>
            <person name="Mauricio R."/>
        </authorList>
    </citation>
    <scope>NUCLEOTIDE SEQUENCE [LARGE SCALE GENOMIC DNA]</scope>
    <source>
        <strain evidence="6">NE01/NJP1002.9</strain>
        <tissue evidence="6">Muscle</tissue>
    </source>
</reference>
<dbReference type="Gene3D" id="2.60.120.200">
    <property type="match status" value="1"/>
</dbReference>
<feature type="chain" id="PRO_5016300073" description="Thrombospondin-like N-terminal domain-containing protein" evidence="4">
    <location>
        <begin position="21"/>
        <end position="698"/>
    </location>
</feature>
<dbReference type="GO" id="GO:0007165">
    <property type="term" value="P:signal transduction"/>
    <property type="evidence" value="ECO:0007669"/>
    <property type="project" value="TreeGrafter"/>
</dbReference>
<feature type="signal peptide" evidence="4">
    <location>
        <begin position="1"/>
        <end position="20"/>
    </location>
</feature>
<comment type="caution">
    <text evidence="6">The sequence shown here is derived from an EMBL/GenBank/DDBJ whole genome shotgun (WGS) entry which is preliminary data.</text>
</comment>
<keyword evidence="2 4" id="KW-0732">Signal</keyword>
<dbReference type="SUPFAM" id="SSF50965">
    <property type="entry name" value="Galactose oxidase, central domain"/>
    <property type="match status" value="1"/>
</dbReference>
<evidence type="ECO:0000313" key="7">
    <source>
        <dbReference type="Proteomes" id="UP000250572"/>
    </source>
</evidence>
<comment type="subcellular location">
    <subcellularLocation>
        <location evidence="1">Cell projection</location>
        <location evidence="1">Stereocilium</location>
    </subcellularLocation>
</comment>
<feature type="domain" description="Thrombospondin-like N-terminal" evidence="5">
    <location>
        <begin position="43"/>
        <end position="223"/>
    </location>
</feature>
<dbReference type="PANTHER" id="PTHR15261:SF5">
    <property type="entry name" value="THROMBOSPONDIN-TYPE LAMININ G DOMAIN AND EAR REPEAT-CONTAINING PROTEIN"/>
    <property type="match status" value="1"/>
</dbReference>
<dbReference type="SMART" id="SM00210">
    <property type="entry name" value="TSPN"/>
    <property type="match status" value="1"/>
</dbReference>
<evidence type="ECO:0000313" key="6">
    <source>
        <dbReference type="EMBL" id="PWA26327.1"/>
    </source>
</evidence>
<keyword evidence="7" id="KW-1185">Reference proteome</keyword>
<evidence type="ECO:0000256" key="4">
    <source>
        <dbReference type="SAM" id="SignalP"/>
    </source>
</evidence>
<dbReference type="Proteomes" id="UP000250572">
    <property type="component" value="Unassembled WGS sequence"/>
</dbReference>
<organism evidence="6 7">
    <name type="scientific">Gambusia affinis</name>
    <name type="common">Western mosquitofish</name>
    <name type="synonym">Heterandria affinis</name>
    <dbReference type="NCBI Taxonomy" id="33528"/>
    <lineage>
        <taxon>Eukaryota</taxon>
        <taxon>Metazoa</taxon>
        <taxon>Chordata</taxon>
        <taxon>Craniata</taxon>
        <taxon>Vertebrata</taxon>
        <taxon>Euteleostomi</taxon>
        <taxon>Actinopterygii</taxon>
        <taxon>Neopterygii</taxon>
        <taxon>Teleostei</taxon>
        <taxon>Neoteleostei</taxon>
        <taxon>Acanthomorphata</taxon>
        <taxon>Ovalentaria</taxon>
        <taxon>Atherinomorphae</taxon>
        <taxon>Cyprinodontiformes</taxon>
        <taxon>Poeciliidae</taxon>
        <taxon>Poeciliinae</taxon>
        <taxon>Gambusia</taxon>
    </lineage>
</organism>
<dbReference type="Pfam" id="PF03736">
    <property type="entry name" value="EPTP"/>
    <property type="match status" value="6"/>
</dbReference>
<keyword evidence="3" id="KW-0677">Repeat</keyword>
<gene>
    <name evidence="6" type="ORF">CCH79_00019423</name>
</gene>
<name>A0A315VRZ3_GAMAF</name>
<dbReference type="GO" id="GO:0032420">
    <property type="term" value="C:stereocilium"/>
    <property type="evidence" value="ECO:0007669"/>
    <property type="project" value="UniProtKB-SubCell"/>
</dbReference>
<dbReference type="PANTHER" id="PTHR15261">
    <property type="entry name" value="THROMBOSPONDIN-TYPE LAMININ G DOMAIN AND EAR REPEAT-CONTAINING"/>
    <property type="match status" value="1"/>
</dbReference>
<dbReference type="InterPro" id="IPR009039">
    <property type="entry name" value="EAR"/>
</dbReference>
<dbReference type="AlphaFoldDB" id="A0A315VRZ3"/>
<evidence type="ECO:0000256" key="2">
    <source>
        <dbReference type="ARBA" id="ARBA00022729"/>
    </source>
</evidence>
<proteinExistence type="predicted"/>
<evidence type="ECO:0000259" key="5">
    <source>
        <dbReference type="SMART" id="SM00210"/>
    </source>
</evidence>
<evidence type="ECO:0000256" key="1">
    <source>
        <dbReference type="ARBA" id="ARBA00004645"/>
    </source>
</evidence>
<dbReference type="EMBL" id="NHOQ01001165">
    <property type="protein sequence ID" value="PWA26327.1"/>
    <property type="molecule type" value="Genomic_DNA"/>
</dbReference>
<dbReference type="STRING" id="33528.ENSGAFP00000013058"/>
<dbReference type="SUPFAM" id="SSF49899">
    <property type="entry name" value="Concanavalin A-like lectins/glucanases"/>
    <property type="match status" value="1"/>
</dbReference>